<dbReference type="SUPFAM" id="SSF161098">
    <property type="entry name" value="MetI-like"/>
    <property type="match status" value="1"/>
</dbReference>
<accession>A0A2V3TVK3</accession>
<name>A0A2V3TVK3_9HYPH</name>
<dbReference type="AlphaFoldDB" id="A0A2V3TVK3"/>
<keyword evidence="2 7" id="KW-0813">Transport</keyword>
<sequence length="323" mass="35588">MATISHFKALQARLRSPIEVRFLLRRAIGGLFSLWGAVTIVFLMLYATGNPAEVLAPETATAEQVAELARQYGFDQPIYLQYRNFLVNIMQGNFPNSLYTGRPAFQEVLYRVPNTLLLGLTAVVLGALLGLVVGYVSSSGRSRIMRVVPIRLLMILQSVPNFFMGLLLIYFFSLTLRWLPTSGFSSWRNLILPITTLACYVAPNVARLFRSTMNEIRFEEHIQTARAKGISERAVRIRHNAINALGPVTTLIGLQLGGVLAGAVVVETLFAYPGVGQLLVQAVVSRDYPVALAAVILVCLGYNIASLLVDVLVVIIDPRAQKR</sequence>
<feature type="transmembrane region" description="Helical" evidence="7">
    <location>
        <begin position="290"/>
        <end position="316"/>
    </location>
</feature>
<evidence type="ECO:0000259" key="8">
    <source>
        <dbReference type="PROSITE" id="PS50928"/>
    </source>
</evidence>
<dbReference type="InterPro" id="IPR000515">
    <property type="entry name" value="MetI-like"/>
</dbReference>
<reference evidence="9 10" key="1">
    <citation type="submission" date="2018-05" db="EMBL/GenBank/DDBJ databases">
        <title>Genomic Encyclopedia of Type Strains, Phase IV (KMG-IV): sequencing the most valuable type-strain genomes for metagenomic binning, comparative biology and taxonomic classification.</title>
        <authorList>
            <person name="Goeker M."/>
        </authorList>
    </citation>
    <scope>NUCLEOTIDE SEQUENCE [LARGE SCALE GENOMIC DNA]</scope>
    <source>
        <strain evidence="9 10">DSM 6462</strain>
    </source>
</reference>
<dbReference type="GO" id="GO:0055085">
    <property type="term" value="P:transmembrane transport"/>
    <property type="evidence" value="ECO:0007669"/>
    <property type="project" value="InterPro"/>
</dbReference>
<feature type="domain" description="ABC transmembrane type-1" evidence="8">
    <location>
        <begin position="112"/>
        <end position="309"/>
    </location>
</feature>
<evidence type="ECO:0000256" key="5">
    <source>
        <dbReference type="ARBA" id="ARBA00022989"/>
    </source>
</evidence>
<feature type="transmembrane region" description="Helical" evidence="7">
    <location>
        <begin position="148"/>
        <end position="170"/>
    </location>
</feature>
<evidence type="ECO:0000256" key="1">
    <source>
        <dbReference type="ARBA" id="ARBA00004651"/>
    </source>
</evidence>
<keyword evidence="5 7" id="KW-1133">Transmembrane helix</keyword>
<dbReference type="Proteomes" id="UP000248021">
    <property type="component" value="Unassembled WGS sequence"/>
</dbReference>
<feature type="transmembrane region" description="Helical" evidence="7">
    <location>
        <begin position="190"/>
        <end position="209"/>
    </location>
</feature>
<protein>
    <submittedName>
        <fullName evidence="9">Peptide/nickel transport system permease protein</fullName>
    </submittedName>
</protein>
<comment type="subcellular location">
    <subcellularLocation>
        <location evidence="1 7">Cell membrane</location>
        <topology evidence="1 7">Multi-pass membrane protein</topology>
    </subcellularLocation>
</comment>
<dbReference type="Pfam" id="PF00528">
    <property type="entry name" value="BPD_transp_1"/>
    <property type="match status" value="1"/>
</dbReference>
<feature type="transmembrane region" description="Helical" evidence="7">
    <location>
        <begin position="244"/>
        <end position="270"/>
    </location>
</feature>
<feature type="transmembrane region" description="Helical" evidence="7">
    <location>
        <begin position="116"/>
        <end position="136"/>
    </location>
</feature>
<dbReference type="EMBL" id="QJJK01000016">
    <property type="protein sequence ID" value="PXW52510.1"/>
    <property type="molecule type" value="Genomic_DNA"/>
</dbReference>
<keyword evidence="3" id="KW-1003">Cell membrane</keyword>
<dbReference type="InterPro" id="IPR035906">
    <property type="entry name" value="MetI-like_sf"/>
</dbReference>
<evidence type="ECO:0000313" key="10">
    <source>
        <dbReference type="Proteomes" id="UP000248021"/>
    </source>
</evidence>
<evidence type="ECO:0000313" key="9">
    <source>
        <dbReference type="EMBL" id="PXW52510.1"/>
    </source>
</evidence>
<evidence type="ECO:0000256" key="7">
    <source>
        <dbReference type="RuleBase" id="RU363032"/>
    </source>
</evidence>
<dbReference type="PANTHER" id="PTHR43163">
    <property type="entry name" value="DIPEPTIDE TRANSPORT SYSTEM PERMEASE PROTEIN DPPB-RELATED"/>
    <property type="match status" value="1"/>
</dbReference>
<dbReference type="PROSITE" id="PS50928">
    <property type="entry name" value="ABC_TM1"/>
    <property type="match status" value="1"/>
</dbReference>
<evidence type="ECO:0000256" key="2">
    <source>
        <dbReference type="ARBA" id="ARBA00022448"/>
    </source>
</evidence>
<dbReference type="CDD" id="cd06261">
    <property type="entry name" value="TM_PBP2"/>
    <property type="match status" value="1"/>
</dbReference>
<dbReference type="Pfam" id="PF19300">
    <property type="entry name" value="BPD_transp_1_N"/>
    <property type="match status" value="1"/>
</dbReference>
<feature type="transmembrane region" description="Helical" evidence="7">
    <location>
        <begin position="23"/>
        <end position="47"/>
    </location>
</feature>
<dbReference type="Gene3D" id="1.10.3720.10">
    <property type="entry name" value="MetI-like"/>
    <property type="match status" value="1"/>
</dbReference>
<dbReference type="OrthoDB" id="9805855at2"/>
<dbReference type="RefSeq" id="WP_146227581.1">
    <property type="nucleotide sequence ID" value="NZ_JAHBRY010000001.1"/>
</dbReference>
<dbReference type="GO" id="GO:0005886">
    <property type="term" value="C:plasma membrane"/>
    <property type="evidence" value="ECO:0007669"/>
    <property type="project" value="UniProtKB-SubCell"/>
</dbReference>
<dbReference type="InterPro" id="IPR045621">
    <property type="entry name" value="BPD_transp_1_N"/>
</dbReference>
<keyword evidence="4 7" id="KW-0812">Transmembrane</keyword>
<gene>
    <name evidence="9" type="ORF">C7450_11684</name>
</gene>
<evidence type="ECO:0000256" key="4">
    <source>
        <dbReference type="ARBA" id="ARBA00022692"/>
    </source>
</evidence>
<keyword evidence="10" id="KW-1185">Reference proteome</keyword>
<comment type="caution">
    <text evidence="9">The sequence shown here is derived from an EMBL/GenBank/DDBJ whole genome shotgun (WGS) entry which is preliminary data.</text>
</comment>
<comment type="similarity">
    <text evidence="7">Belongs to the binding-protein-dependent transport system permease family.</text>
</comment>
<organism evidence="9 10">
    <name type="scientific">Chelatococcus asaccharovorans</name>
    <dbReference type="NCBI Taxonomy" id="28210"/>
    <lineage>
        <taxon>Bacteria</taxon>
        <taxon>Pseudomonadati</taxon>
        <taxon>Pseudomonadota</taxon>
        <taxon>Alphaproteobacteria</taxon>
        <taxon>Hyphomicrobiales</taxon>
        <taxon>Chelatococcaceae</taxon>
        <taxon>Chelatococcus</taxon>
    </lineage>
</organism>
<evidence type="ECO:0000256" key="6">
    <source>
        <dbReference type="ARBA" id="ARBA00023136"/>
    </source>
</evidence>
<proteinExistence type="inferred from homology"/>
<dbReference type="PANTHER" id="PTHR43163:SF6">
    <property type="entry name" value="DIPEPTIDE TRANSPORT SYSTEM PERMEASE PROTEIN DPPB-RELATED"/>
    <property type="match status" value="1"/>
</dbReference>
<keyword evidence="6 7" id="KW-0472">Membrane</keyword>
<evidence type="ECO:0000256" key="3">
    <source>
        <dbReference type="ARBA" id="ARBA00022475"/>
    </source>
</evidence>